<evidence type="ECO:0000256" key="2">
    <source>
        <dbReference type="ARBA" id="ARBA00022801"/>
    </source>
</evidence>
<proteinExistence type="inferred from homology"/>
<evidence type="ECO:0000256" key="1">
    <source>
        <dbReference type="ARBA" id="ARBA00008324"/>
    </source>
</evidence>
<sequence length="141" mass="15281">MAPKDGTIPEGYSMWSGEDRFEAHVGPFFIARRADDKGWKVAFRADERHVNGQGAMHGGMLMTFADAALFAIARDHKDGPGVTVNFHCDFVGPAKPGDWMEAEGEVVKATRNLIFARGIMTANGEPVLSFGGTIKKLKALS</sequence>
<evidence type="ECO:0000259" key="3">
    <source>
        <dbReference type="Pfam" id="PF03061"/>
    </source>
</evidence>
<dbReference type="Gene3D" id="3.10.129.10">
    <property type="entry name" value="Hotdog Thioesterase"/>
    <property type="match status" value="1"/>
</dbReference>
<dbReference type="InterPro" id="IPR006683">
    <property type="entry name" value="Thioestr_dom"/>
</dbReference>
<accession>A0AAE9XRB7</accession>
<comment type="similarity">
    <text evidence="1">Belongs to the thioesterase PaaI family.</text>
</comment>
<dbReference type="InterPro" id="IPR029069">
    <property type="entry name" value="HotDog_dom_sf"/>
</dbReference>
<protein>
    <submittedName>
        <fullName evidence="4">PaaI family thioesterase</fullName>
    </submittedName>
</protein>
<feature type="domain" description="Thioesterase" evidence="3">
    <location>
        <begin position="54"/>
        <end position="121"/>
    </location>
</feature>
<dbReference type="PANTHER" id="PTHR21660:SF1">
    <property type="entry name" value="ACYL-COENZYME A THIOESTERASE 13"/>
    <property type="match status" value="1"/>
</dbReference>
<dbReference type="CDD" id="cd03443">
    <property type="entry name" value="PaaI_thioesterase"/>
    <property type="match status" value="1"/>
</dbReference>
<dbReference type="SUPFAM" id="SSF54637">
    <property type="entry name" value="Thioesterase/thiol ester dehydrase-isomerase"/>
    <property type="match status" value="1"/>
</dbReference>
<gene>
    <name evidence="4" type="ORF">PH603_14365</name>
</gene>
<name>A0AAE9XRB7_9PROT</name>
<dbReference type="InterPro" id="IPR039298">
    <property type="entry name" value="ACOT13"/>
</dbReference>
<keyword evidence="5" id="KW-1185">Reference proteome</keyword>
<dbReference type="KEGG" id="gso:PH603_14365"/>
<dbReference type="PANTHER" id="PTHR21660">
    <property type="entry name" value="THIOESTERASE SUPERFAMILY MEMBER-RELATED"/>
    <property type="match status" value="1"/>
</dbReference>
<dbReference type="RefSeq" id="WP_289503267.1">
    <property type="nucleotide sequence ID" value="NZ_CP116805.1"/>
</dbReference>
<dbReference type="EMBL" id="CP116805">
    <property type="protein sequence ID" value="WCL53721.1"/>
    <property type="molecule type" value="Genomic_DNA"/>
</dbReference>
<dbReference type="InterPro" id="IPR003736">
    <property type="entry name" value="PAAI_dom"/>
</dbReference>
<dbReference type="Pfam" id="PF03061">
    <property type="entry name" value="4HBT"/>
    <property type="match status" value="1"/>
</dbReference>
<dbReference type="AlphaFoldDB" id="A0AAE9XRB7"/>
<keyword evidence="2" id="KW-0378">Hydrolase</keyword>
<evidence type="ECO:0000313" key="4">
    <source>
        <dbReference type="EMBL" id="WCL53721.1"/>
    </source>
</evidence>
<dbReference type="NCBIfam" id="TIGR00369">
    <property type="entry name" value="unchar_dom_1"/>
    <property type="match status" value="1"/>
</dbReference>
<reference evidence="4" key="1">
    <citation type="submission" date="2023-01" db="EMBL/GenBank/DDBJ databases">
        <title>The genome sequence of Kordiimonadaceae bacterium 6D33.</title>
        <authorList>
            <person name="Liu Y."/>
        </authorList>
    </citation>
    <scope>NUCLEOTIDE SEQUENCE</scope>
    <source>
        <strain evidence="4">6D33</strain>
    </source>
</reference>
<dbReference type="GO" id="GO:0047617">
    <property type="term" value="F:fatty acyl-CoA hydrolase activity"/>
    <property type="evidence" value="ECO:0007669"/>
    <property type="project" value="InterPro"/>
</dbReference>
<dbReference type="Proteomes" id="UP001217500">
    <property type="component" value="Chromosome"/>
</dbReference>
<evidence type="ECO:0000313" key="5">
    <source>
        <dbReference type="Proteomes" id="UP001217500"/>
    </source>
</evidence>
<organism evidence="4 5">
    <name type="scientific">Gimibacter soli</name>
    <dbReference type="NCBI Taxonomy" id="3024400"/>
    <lineage>
        <taxon>Bacteria</taxon>
        <taxon>Pseudomonadati</taxon>
        <taxon>Pseudomonadota</taxon>
        <taxon>Alphaproteobacteria</taxon>
        <taxon>Kordiimonadales</taxon>
        <taxon>Temperatibacteraceae</taxon>
        <taxon>Gimibacter</taxon>
    </lineage>
</organism>